<keyword evidence="4" id="KW-0862">Zinc</keyword>
<comment type="cofactor">
    <cofactor evidence="1">
        <name>Zn(2+)</name>
        <dbReference type="ChEBI" id="CHEBI:29105"/>
    </cofactor>
</comment>
<name>A0A0U1P1F3_9BACI</name>
<protein>
    <submittedName>
        <fullName evidence="6">Metallo-beta-lactamase family protein</fullName>
    </submittedName>
</protein>
<dbReference type="OrthoDB" id="9802248at2"/>
<dbReference type="Pfam" id="PF00753">
    <property type="entry name" value="Lactamase_B"/>
    <property type="match status" value="1"/>
</dbReference>
<dbReference type="PANTHER" id="PTHR46233:SF3">
    <property type="entry name" value="HYDROXYACYLGLUTATHIONE HYDROLASE GLOC"/>
    <property type="match status" value="1"/>
</dbReference>
<dbReference type="CDD" id="cd06262">
    <property type="entry name" value="metallo-hydrolase-like_MBL-fold"/>
    <property type="match status" value="1"/>
</dbReference>
<dbReference type="Proteomes" id="UP000199087">
    <property type="component" value="Unassembled WGS sequence"/>
</dbReference>
<accession>A0A0U1P1F3</accession>
<reference evidence="7" key="1">
    <citation type="submission" date="2015-05" db="EMBL/GenBank/DDBJ databases">
        <authorList>
            <person name="Urmite Genomes"/>
        </authorList>
    </citation>
    <scope>NUCLEOTIDE SEQUENCE [LARGE SCALE GENOMIC DNA]</scope>
    <source>
        <strain evidence="7">LF1</strain>
    </source>
</reference>
<evidence type="ECO:0000259" key="5">
    <source>
        <dbReference type="SMART" id="SM00849"/>
    </source>
</evidence>
<dbReference type="STRING" id="1499688.BN000_04126"/>
<dbReference type="InterPro" id="IPR036866">
    <property type="entry name" value="RibonucZ/Hydroxyglut_hydro"/>
</dbReference>
<evidence type="ECO:0000256" key="2">
    <source>
        <dbReference type="ARBA" id="ARBA00022723"/>
    </source>
</evidence>
<dbReference type="EMBL" id="CVRB01000004">
    <property type="protein sequence ID" value="CRK84125.1"/>
    <property type="molecule type" value="Genomic_DNA"/>
</dbReference>
<dbReference type="GO" id="GO:0046872">
    <property type="term" value="F:metal ion binding"/>
    <property type="evidence" value="ECO:0007669"/>
    <property type="project" value="UniProtKB-KW"/>
</dbReference>
<evidence type="ECO:0000313" key="7">
    <source>
        <dbReference type="Proteomes" id="UP000199087"/>
    </source>
</evidence>
<dbReference type="AlphaFoldDB" id="A0A0U1P1F3"/>
<sequence length="211" mass="24025">MKWSQVPLGVFQTNCYIIEKENGDCLIFDPGSEGKKLINWLTKRNLKPTAILLTHAHFDHIGAVDEVRDFYQIPVYLHEEEEEWLGNPQLNGSKFFKMQEPLRVKPADYILKREEAFKLGDFEFFVYETPGHSPGSVSFYFEKEGFVVSGDALFKSSIGRTDLPGGNQSQLLKSIHEKLLFLPEETLVLSGHGPVTTIGEEMDHNPYLNGF</sequence>
<evidence type="ECO:0000256" key="1">
    <source>
        <dbReference type="ARBA" id="ARBA00001947"/>
    </source>
</evidence>
<organism evidence="6 7">
    <name type="scientific">Neobacillus massiliamazoniensis</name>
    <dbReference type="NCBI Taxonomy" id="1499688"/>
    <lineage>
        <taxon>Bacteria</taxon>
        <taxon>Bacillati</taxon>
        <taxon>Bacillota</taxon>
        <taxon>Bacilli</taxon>
        <taxon>Bacillales</taxon>
        <taxon>Bacillaceae</taxon>
        <taxon>Neobacillus</taxon>
    </lineage>
</organism>
<feature type="domain" description="Metallo-beta-lactamase" evidence="5">
    <location>
        <begin position="12"/>
        <end position="192"/>
    </location>
</feature>
<evidence type="ECO:0000313" key="6">
    <source>
        <dbReference type="EMBL" id="CRK84125.1"/>
    </source>
</evidence>
<keyword evidence="2" id="KW-0479">Metal-binding</keyword>
<dbReference type="PANTHER" id="PTHR46233">
    <property type="entry name" value="HYDROXYACYLGLUTATHIONE HYDROLASE GLOC"/>
    <property type="match status" value="1"/>
</dbReference>
<keyword evidence="7" id="KW-1185">Reference proteome</keyword>
<proteinExistence type="predicted"/>
<gene>
    <name evidence="6" type="ORF">BN000_04126</name>
</gene>
<dbReference type="InterPro" id="IPR051453">
    <property type="entry name" value="MBL_Glyoxalase_II"/>
</dbReference>
<dbReference type="SMART" id="SM00849">
    <property type="entry name" value="Lactamase_B"/>
    <property type="match status" value="1"/>
</dbReference>
<dbReference type="Gene3D" id="3.60.15.10">
    <property type="entry name" value="Ribonuclease Z/Hydroxyacylglutathione hydrolase-like"/>
    <property type="match status" value="1"/>
</dbReference>
<dbReference type="GO" id="GO:0016787">
    <property type="term" value="F:hydrolase activity"/>
    <property type="evidence" value="ECO:0007669"/>
    <property type="project" value="UniProtKB-KW"/>
</dbReference>
<evidence type="ECO:0000256" key="3">
    <source>
        <dbReference type="ARBA" id="ARBA00022801"/>
    </source>
</evidence>
<dbReference type="SUPFAM" id="SSF56281">
    <property type="entry name" value="Metallo-hydrolase/oxidoreductase"/>
    <property type="match status" value="1"/>
</dbReference>
<dbReference type="RefSeq" id="WP_090637489.1">
    <property type="nucleotide sequence ID" value="NZ_CVRB01000004.1"/>
</dbReference>
<evidence type="ECO:0000256" key="4">
    <source>
        <dbReference type="ARBA" id="ARBA00022833"/>
    </source>
</evidence>
<keyword evidence="3" id="KW-0378">Hydrolase</keyword>
<dbReference type="InterPro" id="IPR001279">
    <property type="entry name" value="Metallo-B-lactamas"/>
</dbReference>